<feature type="transmembrane region" description="Helical" evidence="15">
    <location>
        <begin position="149"/>
        <end position="171"/>
    </location>
</feature>
<evidence type="ECO:0000256" key="15">
    <source>
        <dbReference type="SAM" id="Phobius"/>
    </source>
</evidence>
<keyword evidence="6 15" id="KW-0812">Transmembrane</keyword>
<feature type="compositionally biased region" description="Acidic residues" evidence="14">
    <location>
        <begin position="217"/>
        <end position="227"/>
    </location>
</feature>
<dbReference type="PANTHER" id="PTHR15929">
    <property type="entry name" value="STORE-OPERATED CALCIUM ENTRY-ASSOCIATED REGULATORY FACTOR"/>
    <property type="match status" value="1"/>
</dbReference>
<sequence length="254" mass="29244">MIFNGSNQTNSYFFTIFLQIWLLAVFTEAKNERPERLYVDRRDRILRRDIQHITLYADQYTTGRRLEPAPQIQRIGGNAPGKYAPKEVHCYRLTTTGENQWECNGGLEAEVEFGAFKISCEGYDYTEDPYIVAGSCGFLYELNEKPISVWVWIVGTFIVLWIIAIIFLCCLKKEGYTSLGFNKHRKPRRSTAYATRSRSHRKRAPSISSLESASTLNDEDADDEDEPSSSKKSKKVAVQKKKRKNDHLQIVINI</sequence>
<keyword evidence="4" id="KW-0813">Transport</keyword>
<protein>
    <recommendedName>
        <fullName evidence="3">Store-operated calcium entry-associated regulatory factor</fullName>
    </recommendedName>
    <alternativeName>
        <fullName evidence="13">Transmembrane protein 66</fullName>
    </alternativeName>
</protein>
<evidence type="ECO:0000256" key="7">
    <source>
        <dbReference type="ARBA" id="ARBA00022729"/>
    </source>
</evidence>
<dbReference type="WBParaSite" id="ACRNAN_scaffold2739.g28345.t1">
    <property type="protein sequence ID" value="ACRNAN_scaffold2739.g28345.t1"/>
    <property type="gene ID" value="ACRNAN_scaffold2739.g28345"/>
</dbReference>
<evidence type="ECO:0000256" key="1">
    <source>
        <dbReference type="ARBA" id="ARBA00004115"/>
    </source>
</evidence>
<evidence type="ECO:0000256" key="3">
    <source>
        <dbReference type="ARBA" id="ARBA00016584"/>
    </source>
</evidence>
<feature type="region of interest" description="Disordered" evidence="14">
    <location>
        <begin position="190"/>
        <end position="247"/>
    </location>
</feature>
<dbReference type="GO" id="GO:0006816">
    <property type="term" value="P:calcium ion transport"/>
    <property type="evidence" value="ECO:0007669"/>
    <property type="project" value="UniProtKB-KW"/>
</dbReference>
<evidence type="ECO:0000256" key="8">
    <source>
        <dbReference type="ARBA" id="ARBA00022824"/>
    </source>
</evidence>
<evidence type="ECO:0000256" key="12">
    <source>
        <dbReference type="ARBA" id="ARBA00023136"/>
    </source>
</evidence>
<reference evidence="17" key="1">
    <citation type="submission" date="2022-11" db="UniProtKB">
        <authorList>
            <consortium name="WormBaseParasite"/>
        </authorList>
    </citation>
    <scope>IDENTIFICATION</scope>
</reference>
<dbReference type="GO" id="GO:2001256">
    <property type="term" value="P:regulation of store-operated calcium entry"/>
    <property type="evidence" value="ECO:0007669"/>
    <property type="project" value="InterPro"/>
</dbReference>
<evidence type="ECO:0000256" key="14">
    <source>
        <dbReference type="SAM" id="MobiDB-lite"/>
    </source>
</evidence>
<evidence type="ECO:0000256" key="9">
    <source>
        <dbReference type="ARBA" id="ARBA00022837"/>
    </source>
</evidence>
<keyword evidence="8" id="KW-0256">Endoplasmic reticulum</keyword>
<keyword evidence="11" id="KW-0406">Ion transport</keyword>
<evidence type="ECO:0000256" key="4">
    <source>
        <dbReference type="ARBA" id="ARBA00022448"/>
    </source>
</evidence>
<evidence type="ECO:0000256" key="10">
    <source>
        <dbReference type="ARBA" id="ARBA00022989"/>
    </source>
</evidence>
<keyword evidence="9" id="KW-0106">Calcium</keyword>
<evidence type="ECO:0000313" key="16">
    <source>
        <dbReference type="Proteomes" id="UP000887540"/>
    </source>
</evidence>
<keyword evidence="5" id="KW-0109">Calcium transport</keyword>
<evidence type="ECO:0000256" key="13">
    <source>
        <dbReference type="ARBA" id="ARBA00031116"/>
    </source>
</evidence>
<feature type="compositionally biased region" description="Basic residues" evidence="14">
    <location>
        <begin position="231"/>
        <end position="245"/>
    </location>
</feature>
<comment type="subcellular location">
    <subcellularLocation>
        <location evidence="1">Endoplasmic reticulum membrane</location>
        <topology evidence="1">Single-pass type I membrane protein</topology>
    </subcellularLocation>
</comment>
<name>A0A914DHE3_9BILA</name>
<evidence type="ECO:0000256" key="6">
    <source>
        <dbReference type="ARBA" id="ARBA00022692"/>
    </source>
</evidence>
<dbReference type="AlphaFoldDB" id="A0A914DHE3"/>
<comment type="similarity">
    <text evidence="2">Belongs to the SARAF family.</text>
</comment>
<keyword evidence="10 15" id="KW-1133">Transmembrane helix</keyword>
<evidence type="ECO:0000256" key="2">
    <source>
        <dbReference type="ARBA" id="ARBA00006833"/>
    </source>
</evidence>
<evidence type="ECO:0000313" key="17">
    <source>
        <dbReference type="WBParaSite" id="ACRNAN_scaffold2739.g28345.t1"/>
    </source>
</evidence>
<keyword evidence="7" id="KW-0732">Signal</keyword>
<evidence type="ECO:0000256" key="5">
    <source>
        <dbReference type="ARBA" id="ARBA00022568"/>
    </source>
</evidence>
<dbReference type="PANTHER" id="PTHR15929:SF0">
    <property type="entry name" value="STORE-OPERATED CALCIUM ENTRY-ASSOCIATED REGULATORY FACTOR"/>
    <property type="match status" value="1"/>
</dbReference>
<evidence type="ECO:0000256" key="11">
    <source>
        <dbReference type="ARBA" id="ARBA00023065"/>
    </source>
</evidence>
<feature type="compositionally biased region" description="Polar residues" evidence="14">
    <location>
        <begin position="206"/>
        <end position="216"/>
    </location>
</feature>
<accession>A0A914DHE3</accession>
<dbReference type="GO" id="GO:0005789">
    <property type="term" value="C:endoplasmic reticulum membrane"/>
    <property type="evidence" value="ECO:0007669"/>
    <property type="project" value="UniProtKB-SubCell"/>
</dbReference>
<keyword evidence="16" id="KW-1185">Reference proteome</keyword>
<organism evidence="16 17">
    <name type="scientific">Acrobeloides nanus</name>
    <dbReference type="NCBI Taxonomy" id="290746"/>
    <lineage>
        <taxon>Eukaryota</taxon>
        <taxon>Metazoa</taxon>
        <taxon>Ecdysozoa</taxon>
        <taxon>Nematoda</taxon>
        <taxon>Chromadorea</taxon>
        <taxon>Rhabditida</taxon>
        <taxon>Tylenchina</taxon>
        <taxon>Cephalobomorpha</taxon>
        <taxon>Cephaloboidea</taxon>
        <taxon>Cephalobidae</taxon>
        <taxon>Acrobeloides</taxon>
    </lineage>
</organism>
<feature type="transmembrane region" description="Helical" evidence="15">
    <location>
        <begin position="12"/>
        <end position="29"/>
    </location>
</feature>
<keyword evidence="12 15" id="KW-0472">Membrane</keyword>
<dbReference type="Proteomes" id="UP000887540">
    <property type="component" value="Unplaced"/>
</dbReference>
<dbReference type="Pfam" id="PF06682">
    <property type="entry name" value="SARAF"/>
    <property type="match status" value="1"/>
</dbReference>
<dbReference type="InterPro" id="IPR009567">
    <property type="entry name" value="SARAF"/>
</dbReference>
<proteinExistence type="inferred from homology"/>